<feature type="region of interest" description="Disordered" evidence="9">
    <location>
        <begin position="1"/>
        <end position="30"/>
    </location>
</feature>
<sequence>MSDSRQPAAFPVKQPPQPAPETRKEPPLRRPQAVRIDETVSITPAELDIFDQQETVVAPPPPAVPRRKRFRLGTIFFTSVGLILSLAAGLWADRFIRDLFARADWLGWLGTLLVAAAALAALIVIGRELFALARLASVDKMRRRADDAHERDDAGAARALVADLSALLASHPDTAAGRRRLEELKDDVIDARDLLGIAEKELLAPIDRRARKLVLDAAKRVSVVTAVSPRALMDVGYVMFEATRLVRRLSELYCGRPGFLGFFRLARNVLAHLAVTGSMAMGETLVQQLVGHGIAARLSARLGEGVVNGMMTARIGIAAIDAIRPLAFRAVERPGMGDFLKALAQFTAKAEGGSAGKA</sequence>
<gene>
    <name evidence="10" type="ORF">NYR54_11720</name>
</gene>
<dbReference type="Pfam" id="PF05128">
    <property type="entry name" value="DUF697"/>
    <property type="match status" value="1"/>
</dbReference>
<evidence type="ECO:0000256" key="1">
    <source>
        <dbReference type="ARBA" id="ARBA00004429"/>
    </source>
</evidence>
<comment type="caution">
    <text evidence="10">The sequence shown here is derived from an EMBL/GenBank/DDBJ whole genome shotgun (WGS) entry which is preliminary data.</text>
</comment>
<accession>A0A9X3B6W8</accession>
<reference evidence="10" key="1">
    <citation type="submission" date="2022-08" db="EMBL/GenBank/DDBJ databases">
        <title>Chelativorans sichuanense sp. nov., a paraffin oil-degrading bacterium isolated from a mixture of oil-based drill cuttings and paddy soil.</title>
        <authorList>
            <person name="Yu J."/>
            <person name="Liu H."/>
            <person name="Chen Q."/>
        </authorList>
    </citation>
    <scope>NUCLEOTIDE SEQUENCE</scope>
    <source>
        <strain evidence="10">SCAU 2101</strain>
    </source>
</reference>
<keyword evidence="3 8" id="KW-1003">Cell membrane</keyword>
<dbReference type="PANTHER" id="PTHR39342:SF1">
    <property type="entry name" value="UPF0283 MEMBRANE PROTEIN YCJF"/>
    <property type="match status" value="1"/>
</dbReference>
<evidence type="ECO:0000256" key="7">
    <source>
        <dbReference type="ARBA" id="ARBA00023136"/>
    </source>
</evidence>
<evidence type="ECO:0000256" key="6">
    <source>
        <dbReference type="ARBA" id="ARBA00022989"/>
    </source>
</evidence>
<feature type="transmembrane region" description="Helical" evidence="8">
    <location>
        <begin position="72"/>
        <end position="92"/>
    </location>
</feature>
<evidence type="ECO:0000256" key="9">
    <source>
        <dbReference type="SAM" id="MobiDB-lite"/>
    </source>
</evidence>
<evidence type="ECO:0000256" key="2">
    <source>
        <dbReference type="ARBA" id="ARBA00008255"/>
    </source>
</evidence>
<organism evidence="10 11">
    <name type="scientific">Chelativorans petroleitrophicus</name>
    <dbReference type="NCBI Taxonomy" id="2975484"/>
    <lineage>
        <taxon>Bacteria</taxon>
        <taxon>Pseudomonadati</taxon>
        <taxon>Pseudomonadota</taxon>
        <taxon>Alphaproteobacteria</taxon>
        <taxon>Hyphomicrobiales</taxon>
        <taxon>Phyllobacteriaceae</taxon>
        <taxon>Chelativorans</taxon>
    </lineage>
</organism>
<dbReference type="HAMAP" id="MF_01085">
    <property type="entry name" value="UPF0283"/>
    <property type="match status" value="1"/>
</dbReference>
<evidence type="ECO:0000313" key="10">
    <source>
        <dbReference type="EMBL" id="MCT8990953.1"/>
    </source>
</evidence>
<dbReference type="InterPro" id="IPR006507">
    <property type="entry name" value="UPF0283"/>
</dbReference>
<dbReference type="RefSeq" id="WP_261515851.1">
    <property type="nucleotide sequence ID" value="NZ_JAODNV010000012.1"/>
</dbReference>
<keyword evidence="4" id="KW-0997">Cell inner membrane</keyword>
<evidence type="ECO:0000313" key="11">
    <source>
        <dbReference type="Proteomes" id="UP001149009"/>
    </source>
</evidence>
<evidence type="ECO:0000256" key="5">
    <source>
        <dbReference type="ARBA" id="ARBA00022692"/>
    </source>
</evidence>
<keyword evidence="5 8" id="KW-0812">Transmembrane</keyword>
<evidence type="ECO:0000256" key="8">
    <source>
        <dbReference type="HAMAP-Rule" id="MF_01085"/>
    </source>
</evidence>
<feature type="transmembrane region" description="Helical" evidence="8">
    <location>
        <begin position="112"/>
        <end position="133"/>
    </location>
</feature>
<dbReference type="EMBL" id="JAODNV010000012">
    <property type="protein sequence ID" value="MCT8990953.1"/>
    <property type="molecule type" value="Genomic_DNA"/>
</dbReference>
<evidence type="ECO:0000256" key="4">
    <source>
        <dbReference type="ARBA" id="ARBA00022519"/>
    </source>
</evidence>
<proteinExistence type="inferred from homology"/>
<dbReference type="PANTHER" id="PTHR39342">
    <property type="entry name" value="UPF0283 MEMBRANE PROTEIN YCJF"/>
    <property type="match status" value="1"/>
</dbReference>
<keyword evidence="11" id="KW-1185">Reference proteome</keyword>
<comment type="similarity">
    <text evidence="2 8">Belongs to the UPF0283 family.</text>
</comment>
<keyword evidence="7 8" id="KW-0472">Membrane</keyword>
<name>A0A9X3B6W8_9HYPH</name>
<comment type="subcellular location">
    <subcellularLocation>
        <location evidence="1">Cell inner membrane</location>
        <topology evidence="1">Multi-pass membrane protein</topology>
    </subcellularLocation>
    <subcellularLocation>
        <location evidence="8">Cell membrane</location>
        <topology evidence="8">Multi-pass membrane protein</topology>
    </subcellularLocation>
</comment>
<protein>
    <recommendedName>
        <fullName evidence="8">UPF0283 membrane protein NYR54_11720</fullName>
    </recommendedName>
</protein>
<evidence type="ECO:0000256" key="3">
    <source>
        <dbReference type="ARBA" id="ARBA00022475"/>
    </source>
</evidence>
<dbReference type="GO" id="GO:0005886">
    <property type="term" value="C:plasma membrane"/>
    <property type="evidence" value="ECO:0007669"/>
    <property type="project" value="UniProtKB-SubCell"/>
</dbReference>
<dbReference type="Proteomes" id="UP001149009">
    <property type="component" value="Unassembled WGS sequence"/>
</dbReference>
<keyword evidence="6 8" id="KW-1133">Transmembrane helix</keyword>
<dbReference type="InterPro" id="IPR021147">
    <property type="entry name" value="DUF697"/>
</dbReference>
<dbReference type="AlphaFoldDB" id="A0A9X3B6W8"/>
<dbReference type="NCBIfam" id="TIGR01620">
    <property type="entry name" value="hyp_HI0043"/>
    <property type="match status" value="1"/>
</dbReference>